<evidence type="ECO:0000256" key="2">
    <source>
        <dbReference type="ARBA" id="ARBA00009409"/>
    </source>
</evidence>
<evidence type="ECO:0000256" key="8">
    <source>
        <dbReference type="ARBA" id="ARBA00022833"/>
    </source>
</evidence>
<evidence type="ECO:0000256" key="1">
    <source>
        <dbReference type="ARBA" id="ARBA00001668"/>
    </source>
</evidence>
<comment type="caution">
    <text evidence="18">The sequence shown here is derived from an EMBL/GenBank/DDBJ whole genome shotgun (WGS) entry which is preliminary data.</text>
</comment>
<evidence type="ECO:0000256" key="12">
    <source>
        <dbReference type="ARBA" id="ARBA00023268"/>
    </source>
</evidence>
<keyword evidence="6 15" id="KW-0863">Zinc-finger</keyword>
<dbReference type="PROSITE" id="PS51068">
    <property type="entry name" value="FPG_CAT"/>
    <property type="match status" value="1"/>
</dbReference>
<evidence type="ECO:0000256" key="5">
    <source>
        <dbReference type="ARBA" id="ARBA00022763"/>
    </source>
</evidence>
<evidence type="ECO:0000256" key="14">
    <source>
        <dbReference type="ARBA" id="ARBA00044632"/>
    </source>
</evidence>
<keyword evidence="10 15" id="KW-0234">DNA repair</keyword>
<evidence type="ECO:0000313" key="18">
    <source>
        <dbReference type="EMBL" id="PVZ70491.1"/>
    </source>
</evidence>
<dbReference type="InterPro" id="IPR012319">
    <property type="entry name" value="FPG_cat"/>
</dbReference>
<dbReference type="Gene3D" id="1.10.8.50">
    <property type="match status" value="1"/>
</dbReference>
<comment type="subunit">
    <text evidence="3 15">Monomer.</text>
</comment>
<organism evidence="18 19">
    <name type="scientific">Pelagibaculum spongiae</name>
    <dbReference type="NCBI Taxonomy" id="2080658"/>
    <lineage>
        <taxon>Bacteria</taxon>
        <taxon>Pseudomonadati</taxon>
        <taxon>Pseudomonadota</taxon>
        <taxon>Gammaproteobacteria</taxon>
        <taxon>Oceanospirillales</taxon>
        <taxon>Pelagibaculum</taxon>
    </lineage>
</organism>
<protein>
    <recommendedName>
        <fullName evidence="15">Formamidopyrimidine-DNA glycosylase</fullName>
        <shortName evidence="15">Fapy-DNA glycosylase</shortName>
        <ecNumber evidence="15">3.2.2.23</ecNumber>
    </recommendedName>
    <alternativeName>
        <fullName evidence="15">DNA-(apurinic or apyrimidinic site) lyase MutM</fullName>
        <shortName evidence="15">AP lyase MutM</shortName>
        <ecNumber evidence="15">4.2.99.18</ecNumber>
    </alternativeName>
</protein>
<dbReference type="GO" id="GO:0140078">
    <property type="term" value="F:class I DNA-(apurinic or apyrimidinic site) endonuclease activity"/>
    <property type="evidence" value="ECO:0007669"/>
    <property type="project" value="UniProtKB-EC"/>
</dbReference>
<comment type="catalytic activity">
    <reaction evidence="14 15">
        <text>2'-deoxyribonucleotide-(2'-deoxyribose 5'-phosphate)-2'-deoxyribonucleotide-DNA = a 3'-end 2'-deoxyribonucleotide-(2,3-dehydro-2,3-deoxyribose 5'-phosphate)-DNA + a 5'-end 5'-phospho-2'-deoxyribonucleoside-DNA + H(+)</text>
        <dbReference type="Rhea" id="RHEA:66592"/>
        <dbReference type="Rhea" id="RHEA-COMP:13180"/>
        <dbReference type="Rhea" id="RHEA-COMP:16897"/>
        <dbReference type="Rhea" id="RHEA-COMP:17067"/>
        <dbReference type="ChEBI" id="CHEBI:15378"/>
        <dbReference type="ChEBI" id="CHEBI:136412"/>
        <dbReference type="ChEBI" id="CHEBI:157695"/>
        <dbReference type="ChEBI" id="CHEBI:167181"/>
        <dbReference type="EC" id="4.2.99.18"/>
    </reaction>
</comment>
<feature type="binding site" evidence="15">
    <location>
        <position position="91"/>
    </location>
    <ligand>
        <name>DNA</name>
        <dbReference type="ChEBI" id="CHEBI:16991"/>
    </ligand>
</feature>
<evidence type="ECO:0000259" key="16">
    <source>
        <dbReference type="PROSITE" id="PS51066"/>
    </source>
</evidence>
<dbReference type="EC" id="3.2.2.23" evidence="15"/>
<feature type="active site" description="Proton donor" evidence="15">
    <location>
        <position position="3"/>
    </location>
</feature>
<evidence type="ECO:0000256" key="7">
    <source>
        <dbReference type="ARBA" id="ARBA00022801"/>
    </source>
</evidence>
<keyword evidence="11 15" id="KW-0456">Lyase</keyword>
<dbReference type="InterPro" id="IPR000214">
    <property type="entry name" value="Znf_DNA_glyclase/AP_lyase"/>
</dbReference>
<dbReference type="HAMAP" id="MF_00103">
    <property type="entry name" value="Fapy_DNA_glycosyl"/>
    <property type="match status" value="1"/>
</dbReference>
<dbReference type="OrthoDB" id="9800855at2"/>
<dbReference type="NCBIfam" id="TIGR00577">
    <property type="entry name" value="fpg"/>
    <property type="match status" value="1"/>
</dbReference>
<evidence type="ECO:0000313" key="19">
    <source>
        <dbReference type="Proteomes" id="UP000244906"/>
    </source>
</evidence>
<feature type="binding site" evidence="15">
    <location>
        <position position="110"/>
    </location>
    <ligand>
        <name>DNA</name>
        <dbReference type="ChEBI" id="CHEBI:16991"/>
    </ligand>
</feature>
<evidence type="ECO:0000256" key="15">
    <source>
        <dbReference type="HAMAP-Rule" id="MF_00103"/>
    </source>
</evidence>
<dbReference type="EC" id="4.2.99.18" evidence="15"/>
<dbReference type="PROSITE" id="PS01242">
    <property type="entry name" value="ZF_FPG_1"/>
    <property type="match status" value="1"/>
</dbReference>
<feature type="active site" description="Schiff-base intermediate with DNA" evidence="15">
    <location>
        <position position="2"/>
    </location>
</feature>
<dbReference type="InterPro" id="IPR015887">
    <property type="entry name" value="DNA_glyclase_Znf_dom_DNA_BS"/>
</dbReference>
<evidence type="ECO:0000256" key="9">
    <source>
        <dbReference type="ARBA" id="ARBA00023125"/>
    </source>
</evidence>
<evidence type="ECO:0000256" key="3">
    <source>
        <dbReference type="ARBA" id="ARBA00011245"/>
    </source>
</evidence>
<keyword evidence="5 15" id="KW-0227">DNA damage</keyword>
<feature type="active site" description="Proton donor; for delta-elimination activity" evidence="15">
    <location>
        <position position="262"/>
    </location>
</feature>
<keyword evidence="12 15" id="KW-0511">Multifunctional enzyme</keyword>
<dbReference type="InterPro" id="IPR010979">
    <property type="entry name" value="Ribosomal_uS13-like_H2TH"/>
</dbReference>
<dbReference type="FunFam" id="1.10.8.50:FF:000003">
    <property type="entry name" value="Formamidopyrimidine-DNA glycosylase"/>
    <property type="match status" value="1"/>
</dbReference>
<dbReference type="EMBL" id="QDDL01000002">
    <property type="protein sequence ID" value="PVZ70491.1"/>
    <property type="molecule type" value="Genomic_DNA"/>
</dbReference>
<dbReference type="AlphaFoldDB" id="A0A2V1H282"/>
<proteinExistence type="inferred from homology"/>
<feature type="binding site" evidence="15">
    <location>
        <position position="153"/>
    </location>
    <ligand>
        <name>DNA</name>
        <dbReference type="ChEBI" id="CHEBI:16991"/>
    </ligand>
</feature>
<dbReference type="SMART" id="SM00898">
    <property type="entry name" value="Fapy_DNA_glyco"/>
    <property type="match status" value="1"/>
</dbReference>
<dbReference type="GO" id="GO:0003684">
    <property type="term" value="F:damaged DNA binding"/>
    <property type="evidence" value="ECO:0007669"/>
    <property type="project" value="InterPro"/>
</dbReference>
<dbReference type="InterPro" id="IPR015886">
    <property type="entry name" value="H2TH_FPG"/>
</dbReference>
<evidence type="ECO:0000256" key="6">
    <source>
        <dbReference type="ARBA" id="ARBA00022771"/>
    </source>
</evidence>
<dbReference type="SUPFAM" id="SSF46946">
    <property type="entry name" value="S13-like H2TH domain"/>
    <property type="match status" value="1"/>
</dbReference>
<feature type="domain" description="FPG-type" evidence="16">
    <location>
        <begin position="238"/>
        <end position="272"/>
    </location>
</feature>
<dbReference type="SUPFAM" id="SSF57716">
    <property type="entry name" value="Glucocorticoid receptor-like (DNA-binding domain)"/>
    <property type="match status" value="1"/>
</dbReference>
<dbReference type="RefSeq" id="WP_116686564.1">
    <property type="nucleotide sequence ID" value="NZ_CAWNYD010000002.1"/>
</dbReference>
<gene>
    <name evidence="15" type="primary">mutM</name>
    <name evidence="15" type="synonym">fpg</name>
    <name evidence="18" type="ORF">DC094_07875</name>
</gene>
<sequence>MPELPEVETSRRGIEPWLVNQSVVDVIVRNPRLRWPIPSDLPMQLVGEVVRTVSRRGKYLLIEFEHGTLLIHLGMSGNLRIVPANTELKPHDHLDLVMESSRCLRLNDPRRFGAVLWTENDPGQHPLLVSLGPEPLDNPQFNPEYLYELCQRRRCSIKQLLMDNQVVVGVGNIYACEALFESGVYPGRSSSKITKSEATLIVKSIKSVLARAIEQGGTTLKDFNAPDGKPGYFAQELLVYGRADQPCYQCGNEVSTVRLGQRNTYFCSKCQV</sequence>
<keyword evidence="4 15" id="KW-0479">Metal-binding</keyword>
<name>A0A2V1H282_9GAMM</name>
<comment type="function">
    <text evidence="15">Involved in base excision repair of DNA damaged by oxidation or by mutagenic agents. Acts as DNA glycosylase that recognizes and removes damaged bases. Has a preference for oxidized purines, such as 7,8-dihydro-8-oxoguanine (8-oxoG). Has AP (apurinic/apyrimidinic) lyase activity and introduces nicks in the DNA strand. Cleaves the DNA backbone by beta-delta elimination to generate a single-strand break at the site of the removed base with both 3'- and 5'-phosphates.</text>
</comment>
<evidence type="ECO:0000256" key="13">
    <source>
        <dbReference type="ARBA" id="ARBA00023295"/>
    </source>
</evidence>
<comment type="similarity">
    <text evidence="2 15">Belongs to the FPG family.</text>
</comment>
<evidence type="ECO:0000256" key="4">
    <source>
        <dbReference type="ARBA" id="ARBA00022723"/>
    </source>
</evidence>
<reference evidence="18 19" key="1">
    <citation type="submission" date="2018-04" db="EMBL/GenBank/DDBJ databases">
        <title>Thalassorhabdus spongiae gen. nov., sp. nov., isolated from a marine sponge in South-West Iceland.</title>
        <authorList>
            <person name="Knobloch S."/>
            <person name="Daussin A."/>
            <person name="Johannsson R."/>
            <person name="Marteinsson V.T."/>
        </authorList>
    </citation>
    <scope>NUCLEOTIDE SEQUENCE [LARGE SCALE GENOMIC DNA]</scope>
    <source>
        <strain evidence="18 19">Hp12</strain>
    </source>
</reference>
<dbReference type="InterPro" id="IPR020629">
    <property type="entry name" value="FPG_Glyclase"/>
</dbReference>
<keyword evidence="8 15" id="KW-0862">Zinc</keyword>
<keyword evidence="7 15" id="KW-0378">Hydrolase</keyword>
<dbReference type="Pfam" id="PF01149">
    <property type="entry name" value="Fapy_DNA_glyco"/>
    <property type="match status" value="1"/>
</dbReference>
<dbReference type="Pfam" id="PF06831">
    <property type="entry name" value="H2TH"/>
    <property type="match status" value="1"/>
</dbReference>
<keyword evidence="9 15" id="KW-0238">DNA-binding</keyword>
<dbReference type="SMART" id="SM01232">
    <property type="entry name" value="H2TH"/>
    <property type="match status" value="1"/>
</dbReference>
<feature type="domain" description="Formamidopyrimidine-DNA glycosylase catalytic" evidence="17">
    <location>
        <begin position="2"/>
        <end position="113"/>
    </location>
</feature>
<dbReference type="PANTHER" id="PTHR22993">
    <property type="entry name" value="FORMAMIDOPYRIMIDINE-DNA GLYCOSYLASE"/>
    <property type="match status" value="1"/>
</dbReference>
<dbReference type="FunFam" id="3.20.190.10:FF:000001">
    <property type="entry name" value="Formamidopyrimidine-DNA glycosylase"/>
    <property type="match status" value="1"/>
</dbReference>
<dbReference type="GO" id="GO:0008270">
    <property type="term" value="F:zinc ion binding"/>
    <property type="evidence" value="ECO:0007669"/>
    <property type="project" value="UniProtKB-UniRule"/>
</dbReference>
<dbReference type="NCBIfam" id="NF002211">
    <property type="entry name" value="PRK01103.1"/>
    <property type="match status" value="1"/>
</dbReference>
<dbReference type="PANTHER" id="PTHR22993:SF9">
    <property type="entry name" value="FORMAMIDOPYRIMIDINE-DNA GLYCOSYLASE"/>
    <property type="match status" value="1"/>
</dbReference>
<comment type="catalytic activity">
    <reaction evidence="1 15">
        <text>Hydrolysis of DNA containing ring-opened 7-methylguanine residues, releasing 2,6-diamino-4-hydroxy-5-(N-methyl)formamidopyrimidine.</text>
        <dbReference type="EC" id="3.2.2.23"/>
    </reaction>
</comment>
<dbReference type="InterPro" id="IPR035937">
    <property type="entry name" value="FPG_N"/>
</dbReference>
<comment type="cofactor">
    <cofactor evidence="15">
        <name>Zn(2+)</name>
        <dbReference type="ChEBI" id="CHEBI:29105"/>
    </cofactor>
    <text evidence="15">Binds 1 zinc ion per subunit.</text>
</comment>
<evidence type="ECO:0000259" key="17">
    <source>
        <dbReference type="PROSITE" id="PS51068"/>
    </source>
</evidence>
<dbReference type="CDD" id="cd08966">
    <property type="entry name" value="EcFpg-like_N"/>
    <property type="match status" value="1"/>
</dbReference>
<accession>A0A2V1H282</accession>
<evidence type="ECO:0000256" key="10">
    <source>
        <dbReference type="ARBA" id="ARBA00023204"/>
    </source>
</evidence>
<feature type="active site" description="Proton donor; for beta-elimination activity" evidence="15">
    <location>
        <position position="58"/>
    </location>
</feature>
<dbReference type="GO" id="GO:0006284">
    <property type="term" value="P:base-excision repair"/>
    <property type="evidence" value="ECO:0007669"/>
    <property type="project" value="InterPro"/>
</dbReference>
<dbReference type="GO" id="GO:0034039">
    <property type="term" value="F:8-oxo-7,8-dihydroguanine DNA N-glycosylase activity"/>
    <property type="evidence" value="ECO:0007669"/>
    <property type="project" value="TreeGrafter"/>
</dbReference>
<dbReference type="Pfam" id="PF06827">
    <property type="entry name" value="zf-FPG_IleRS"/>
    <property type="match status" value="1"/>
</dbReference>
<evidence type="ECO:0000256" key="11">
    <source>
        <dbReference type="ARBA" id="ARBA00023239"/>
    </source>
</evidence>
<dbReference type="Proteomes" id="UP000244906">
    <property type="component" value="Unassembled WGS sequence"/>
</dbReference>
<keyword evidence="13 15" id="KW-0326">Glycosidase</keyword>
<dbReference type="PROSITE" id="PS51066">
    <property type="entry name" value="ZF_FPG_2"/>
    <property type="match status" value="1"/>
</dbReference>
<dbReference type="InterPro" id="IPR010663">
    <property type="entry name" value="Znf_FPG/IleRS"/>
</dbReference>
<dbReference type="SUPFAM" id="SSF81624">
    <property type="entry name" value="N-terminal domain of MutM-like DNA repair proteins"/>
    <property type="match status" value="1"/>
</dbReference>
<keyword evidence="19" id="KW-1185">Reference proteome</keyword>
<dbReference type="Gene3D" id="3.20.190.10">
    <property type="entry name" value="MutM-like, N-terminal"/>
    <property type="match status" value="1"/>
</dbReference>